<dbReference type="EMBL" id="AVOT02000056">
    <property type="protein sequence ID" value="MBW0460775.1"/>
    <property type="molecule type" value="Genomic_DNA"/>
</dbReference>
<dbReference type="Proteomes" id="UP000765509">
    <property type="component" value="Unassembled WGS sequence"/>
</dbReference>
<evidence type="ECO:0000313" key="2">
    <source>
        <dbReference type="EMBL" id="MBW0460775.1"/>
    </source>
</evidence>
<proteinExistence type="predicted"/>
<gene>
    <name evidence="2" type="ORF">O181_000490</name>
</gene>
<organism evidence="2 3">
    <name type="scientific">Austropuccinia psidii MF-1</name>
    <dbReference type="NCBI Taxonomy" id="1389203"/>
    <lineage>
        <taxon>Eukaryota</taxon>
        <taxon>Fungi</taxon>
        <taxon>Dikarya</taxon>
        <taxon>Basidiomycota</taxon>
        <taxon>Pucciniomycotina</taxon>
        <taxon>Pucciniomycetes</taxon>
        <taxon>Pucciniales</taxon>
        <taxon>Sphaerophragmiaceae</taxon>
        <taxon>Austropuccinia</taxon>
    </lineage>
</organism>
<accession>A0A9Q3B8Z8</accession>
<feature type="region of interest" description="Disordered" evidence="1">
    <location>
        <begin position="19"/>
        <end position="44"/>
    </location>
</feature>
<reference evidence="2" key="1">
    <citation type="submission" date="2021-03" db="EMBL/GenBank/DDBJ databases">
        <title>Draft genome sequence of rust myrtle Austropuccinia psidii MF-1, a brazilian biotype.</title>
        <authorList>
            <person name="Quecine M.C."/>
            <person name="Pachon D.M.R."/>
            <person name="Bonatelli M.L."/>
            <person name="Correr F.H."/>
            <person name="Franceschini L.M."/>
            <person name="Leite T.F."/>
            <person name="Margarido G.R.A."/>
            <person name="Almeida C.A."/>
            <person name="Ferrarezi J.A."/>
            <person name="Labate C.A."/>
        </authorList>
    </citation>
    <scope>NUCLEOTIDE SEQUENCE</scope>
    <source>
        <strain evidence="2">MF-1</strain>
    </source>
</reference>
<name>A0A9Q3B8Z8_9BASI</name>
<evidence type="ECO:0000313" key="3">
    <source>
        <dbReference type="Proteomes" id="UP000765509"/>
    </source>
</evidence>
<evidence type="ECO:0000256" key="1">
    <source>
        <dbReference type="SAM" id="MobiDB-lite"/>
    </source>
</evidence>
<dbReference type="AlphaFoldDB" id="A0A9Q3B8Z8"/>
<keyword evidence="3" id="KW-1185">Reference proteome</keyword>
<comment type="caution">
    <text evidence="2">The sequence shown here is derived from an EMBL/GenBank/DDBJ whole genome shotgun (WGS) entry which is preliminary data.</text>
</comment>
<sequence>MLANYKSILEENYIKLETQSQANTPVTPSEPEGSKGKGKRHSEGLITEKKWTPISIQRDRKPQNYASILGNLTLTTCTGKITIINPVVTSRGKLPKAADNKFLQGTVKETLASKGTTHRKEKACSEPEDLGKDTLGTVVDGKTLEEIIPTLPFTFQFNINLKPEDWKDMDQVLQLHHVLKDLFQWSMDNKRLNLASHWAELGPSFQKVCLKEIDLKDLMLITKGWNPTSKFRLLELRQNRIKENKATIQPIEEQPT</sequence>
<protein>
    <submittedName>
        <fullName evidence="2">Uncharacterized protein</fullName>
    </submittedName>
</protein>